<dbReference type="OrthoDB" id="3501153at2759"/>
<keyword evidence="3" id="KW-1185">Reference proteome</keyword>
<dbReference type="AlphaFoldDB" id="A0A9P4M6I1"/>
<proteinExistence type="predicted"/>
<accession>A0A9P4M6I1</accession>
<reference evidence="2" key="1">
    <citation type="journal article" date="2020" name="Stud. Mycol.">
        <title>101 Dothideomycetes genomes: a test case for predicting lifestyles and emergence of pathogens.</title>
        <authorList>
            <person name="Haridas S."/>
            <person name="Albert R."/>
            <person name="Binder M."/>
            <person name="Bloem J."/>
            <person name="Labutti K."/>
            <person name="Salamov A."/>
            <person name="Andreopoulos B."/>
            <person name="Baker S."/>
            <person name="Barry K."/>
            <person name="Bills G."/>
            <person name="Bluhm B."/>
            <person name="Cannon C."/>
            <person name="Castanera R."/>
            <person name="Culley D."/>
            <person name="Daum C."/>
            <person name="Ezra D."/>
            <person name="Gonzalez J."/>
            <person name="Henrissat B."/>
            <person name="Kuo A."/>
            <person name="Liang C."/>
            <person name="Lipzen A."/>
            <person name="Lutzoni F."/>
            <person name="Magnuson J."/>
            <person name="Mondo S."/>
            <person name="Nolan M."/>
            <person name="Ohm R."/>
            <person name="Pangilinan J."/>
            <person name="Park H.-J."/>
            <person name="Ramirez L."/>
            <person name="Alfaro M."/>
            <person name="Sun H."/>
            <person name="Tritt A."/>
            <person name="Yoshinaga Y."/>
            <person name="Zwiers L.-H."/>
            <person name="Turgeon B."/>
            <person name="Goodwin S."/>
            <person name="Spatafora J."/>
            <person name="Crous P."/>
            <person name="Grigoriev I."/>
        </authorList>
    </citation>
    <scope>NUCLEOTIDE SEQUENCE</scope>
    <source>
        <strain evidence="2">CBS 133067</strain>
    </source>
</reference>
<dbReference type="Proteomes" id="UP000799772">
    <property type="component" value="Unassembled WGS sequence"/>
</dbReference>
<organism evidence="2 3">
    <name type="scientific">Rhizodiscina lignyota</name>
    <dbReference type="NCBI Taxonomy" id="1504668"/>
    <lineage>
        <taxon>Eukaryota</taxon>
        <taxon>Fungi</taxon>
        <taxon>Dikarya</taxon>
        <taxon>Ascomycota</taxon>
        <taxon>Pezizomycotina</taxon>
        <taxon>Dothideomycetes</taxon>
        <taxon>Pleosporomycetidae</taxon>
        <taxon>Aulographales</taxon>
        <taxon>Rhizodiscinaceae</taxon>
        <taxon>Rhizodiscina</taxon>
    </lineage>
</organism>
<protein>
    <submittedName>
        <fullName evidence="2">Uncharacterized protein</fullName>
    </submittedName>
</protein>
<evidence type="ECO:0000313" key="2">
    <source>
        <dbReference type="EMBL" id="KAF2099746.1"/>
    </source>
</evidence>
<name>A0A9P4M6I1_9PEZI</name>
<evidence type="ECO:0000313" key="3">
    <source>
        <dbReference type="Proteomes" id="UP000799772"/>
    </source>
</evidence>
<sequence>MSDPKKSEENLASEALLSPTDSGDEQDFEISGRGEKGVLRSPQRHRTLKRIVQLIGKTVVVLLCVYGAIELSIKAHGSIQKWQTANDLTFCNCGDSTDEAISLGCEYVPLAAAWLPPKCRDEELEAEFNRAGPDGSWSYYKDRNGTAEYDISELGWLSDTGELYHTTRRWHIVHCVYYWKKLARSKRTGVPIEPRYDGEGHIDHCMKTFLKPGDREKIATRQGASLISDHAVVTEG</sequence>
<feature type="region of interest" description="Disordered" evidence="1">
    <location>
        <begin position="1"/>
        <end position="36"/>
    </location>
</feature>
<evidence type="ECO:0000256" key="1">
    <source>
        <dbReference type="SAM" id="MobiDB-lite"/>
    </source>
</evidence>
<dbReference type="PANTHER" id="PTHR35896">
    <property type="entry name" value="IG-LIKE DOMAIN-CONTAINING PROTEIN"/>
    <property type="match status" value="1"/>
</dbReference>
<gene>
    <name evidence="2" type="ORF">NA57DRAFT_75251</name>
</gene>
<dbReference type="InterPro" id="IPR053008">
    <property type="entry name" value="Phomopsin_biosynth_assoc"/>
</dbReference>
<dbReference type="EMBL" id="ML978125">
    <property type="protein sequence ID" value="KAF2099746.1"/>
    <property type="molecule type" value="Genomic_DNA"/>
</dbReference>
<dbReference type="PANTHER" id="PTHR35896:SF3">
    <property type="entry name" value="MAJOR FACILITATOR SUPERFAMILY TRANSPORTER"/>
    <property type="match status" value="1"/>
</dbReference>
<comment type="caution">
    <text evidence="2">The sequence shown here is derived from an EMBL/GenBank/DDBJ whole genome shotgun (WGS) entry which is preliminary data.</text>
</comment>